<evidence type="ECO:0000256" key="4">
    <source>
        <dbReference type="ARBA" id="ARBA00022679"/>
    </source>
</evidence>
<dbReference type="PANTHER" id="PTHR12268">
    <property type="entry name" value="E3 UBIQUITIN-PROTEIN LIGASE KCMF1"/>
    <property type="match status" value="1"/>
</dbReference>
<dbReference type="InterPro" id="IPR008598">
    <property type="entry name" value="Di19_Zn-bd"/>
</dbReference>
<evidence type="ECO:0000256" key="2">
    <source>
        <dbReference type="ARBA" id="ARBA00010938"/>
    </source>
</evidence>
<dbReference type="InterPro" id="IPR000433">
    <property type="entry name" value="Znf_ZZ"/>
</dbReference>
<name>A0AAJ7P9A6_9ACAR</name>
<dbReference type="KEGG" id="goe:100908589"/>
<evidence type="ECO:0000256" key="1">
    <source>
        <dbReference type="ARBA" id="ARBA00000900"/>
    </source>
</evidence>
<evidence type="ECO:0000256" key="9">
    <source>
        <dbReference type="SAM" id="MobiDB-lite"/>
    </source>
</evidence>
<feature type="region of interest" description="Disordered" evidence="9">
    <location>
        <begin position="356"/>
        <end position="438"/>
    </location>
</feature>
<dbReference type="SMART" id="SM00291">
    <property type="entry name" value="ZnF_ZZ"/>
    <property type="match status" value="1"/>
</dbReference>
<dbReference type="EC" id="2.3.2.27" evidence="3"/>
<dbReference type="PROSITE" id="PS01357">
    <property type="entry name" value="ZF_ZZ_1"/>
    <property type="match status" value="1"/>
</dbReference>
<comment type="similarity">
    <text evidence="2">Belongs to the KCMF1 family.</text>
</comment>
<dbReference type="InterPro" id="IPR050774">
    <property type="entry name" value="KCMF1/Dystrophin"/>
</dbReference>
<dbReference type="PANTHER" id="PTHR12268:SF13">
    <property type="entry name" value="E3 UBIQUITIN-PROTEIN LIGASE KCMF1"/>
    <property type="match status" value="1"/>
</dbReference>
<dbReference type="GeneID" id="100908589"/>
<dbReference type="CDD" id="cd02338">
    <property type="entry name" value="ZZ_PCMF_like"/>
    <property type="match status" value="1"/>
</dbReference>
<evidence type="ECO:0000256" key="7">
    <source>
        <dbReference type="ARBA" id="ARBA00022833"/>
    </source>
</evidence>
<feature type="region of interest" description="Disordered" evidence="9">
    <location>
        <begin position="137"/>
        <end position="199"/>
    </location>
</feature>
<dbReference type="GO" id="GO:0005886">
    <property type="term" value="C:plasma membrane"/>
    <property type="evidence" value="ECO:0007669"/>
    <property type="project" value="TreeGrafter"/>
</dbReference>
<organism evidence="11 12">
    <name type="scientific">Galendromus occidentalis</name>
    <name type="common">western predatory mite</name>
    <dbReference type="NCBI Taxonomy" id="34638"/>
    <lineage>
        <taxon>Eukaryota</taxon>
        <taxon>Metazoa</taxon>
        <taxon>Ecdysozoa</taxon>
        <taxon>Arthropoda</taxon>
        <taxon>Chelicerata</taxon>
        <taxon>Arachnida</taxon>
        <taxon>Acari</taxon>
        <taxon>Parasitiformes</taxon>
        <taxon>Mesostigmata</taxon>
        <taxon>Gamasina</taxon>
        <taxon>Phytoseioidea</taxon>
        <taxon>Phytoseiidae</taxon>
        <taxon>Typhlodrominae</taxon>
        <taxon>Galendromus</taxon>
    </lineage>
</organism>
<dbReference type="Pfam" id="PF05605">
    <property type="entry name" value="zf-Di19"/>
    <property type="match status" value="1"/>
</dbReference>
<sequence>MSRHEGVSCDSCLRSNFKGRRYKCLVCYDYDLCGSCFETGATSARHLSSHAMQCMLPRAEYELYYQGESASLQSEVPLSLTCPYCAKMGLTEATLYDHVCCEHADLATEVVCPICASQPGGEPNNVVLDFVAHIQREHRAAQDDPHSEPHDRQQSRRMLLRGGATSRGSAGSSGGLPRGASRRMPFGSAPLSPRESTMESITEILSQLTAAGRRNHNGQNSSAQHTIQQLQMQMDRQNPQMSRQQLDKIPRRGPSRASLGNHNSLDPSMSIGSLAGGVAGIMPGDRQGAFGAADNGTGSSQFLLARYLNEGGARSSKQGRSSRSVGPDRAQFVENLLLNTLLPNSSLWRVRASHLASSSKSEKPSETSATASAAAANVEEQATEYHSGPEEEPSEGLEAVAANEPGDELSDTDVSPEPRRRRSLRHRNESTGTATNHN</sequence>
<keyword evidence="5" id="KW-0479">Metal-binding</keyword>
<dbReference type="Gene3D" id="3.30.60.90">
    <property type="match status" value="1"/>
</dbReference>
<protein>
    <recommendedName>
        <fullName evidence="3">RING-type E3 ubiquitin transferase</fullName>
        <ecNumber evidence="3">2.3.2.27</ecNumber>
    </recommendedName>
</protein>
<dbReference type="InterPro" id="IPR043145">
    <property type="entry name" value="Znf_ZZ_sf"/>
</dbReference>
<dbReference type="GO" id="GO:0010646">
    <property type="term" value="P:regulation of cell communication"/>
    <property type="evidence" value="ECO:0007669"/>
    <property type="project" value="UniProtKB-ARBA"/>
</dbReference>
<evidence type="ECO:0000313" key="12">
    <source>
        <dbReference type="RefSeq" id="XP_018494172.1"/>
    </source>
</evidence>
<dbReference type="AlphaFoldDB" id="A0AAJ7P9A6"/>
<dbReference type="GO" id="GO:0045202">
    <property type="term" value="C:synapse"/>
    <property type="evidence" value="ECO:0007669"/>
    <property type="project" value="GOC"/>
</dbReference>
<feature type="compositionally biased region" description="Polar residues" evidence="9">
    <location>
        <begin position="217"/>
        <end position="244"/>
    </location>
</feature>
<keyword evidence="7" id="KW-0862">Zinc</keyword>
<evidence type="ECO:0000256" key="3">
    <source>
        <dbReference type="ARBA" id="ARBA00012483"/>
    </source>
</evidence>
<dbReference type="Proteomes" id="UP000694867">
    <property type="component" value="Unplaced"/>
</dbReference>
<gene>
    <name evidence="12" type="primary">LOC100908589</name>
</gene>
<feature type="compositionally biased region" description="Low complexity" evidence="9">
    <location>
        <begin position="161"/>
        <end position="170"/>
    </location>
</feature>
<dbReference type="GO" id="GO:0061630">
    <property type="term" value="F:ubiquitin protein ligase activity"/>
    <property type="evidence" value="ECO:0007669"/>
    <property type="project" value="UniProtKB-EC"/>
</dbReference>
<feature type="compositionally biased region" description="Low complexity" evidence="9">
    <location>
        <begin position="366"/>
        <end position="380"/>
    </location>
</feature>
<dbReference type="GO" id="GO:0008270">
    <property type="term" value="F:zinc ion binding"/>
    <property type="evidence" value="ECO:0007669"/>
    <property type="project" value="UniProtKB-KW"/>
</dbReference>
<feature type="domain" description="ZZ-type" evidence="10">
    <location>
        <begin position="4"/>
        <end position="60"/>
    </location>
</feature>
<evidence type="ECO:0000256" key="8">
    <source>
        <dbReference type="PROSITE-ProRule" id="PRU00228"/>
    </source>
</evidence>
<evidence type="ECO:0000256" key="5">
    <source>
        <dbReference type="ARBA" id="ARBA00022723"/>
    </source>
</evidence>
<dbReference type="GO" id="GO:0099536">
    <property type="term" value="P:synaptic signaling"/>
    <property type="evidence" value="ECO:0007669"/>
    <property type="project" value="TreeGrafter"/>
</dbReference>
<evidence type="ECO:0000259" key="10">
    <source>
        <dbReference type="PROSITE" id="PS50135"/>
    </source>
</evidence>
<feature type="region of interest" description="Disordered" evidence="9">
    <location>
        <begin position="214"/>
        <end position="268"/>
    </location>
</feature>
<dbReference type="SUPFAM" id="SSF57850">
    <property type="entry name" value="RING/U-box"/>
    <property type="match status" value="1"/>
</dbReference>
<dbReference type="GO" id="GO:0023051">
    <property type="term" value="P:regulation of signaling"/>
    <property type="evidence" value="ECO:0007669"/>
    <property type="project" value="UniProtKB-ARBA"/>
</dbReference>
<keyword evidence="6 8" id="KW-0863">Zinc-finger</keyword>
<feature type="compositionally biased region" description="Basic and acidic residues" evidence="9">
    <location>
        <begin position="137"/>
        <end position="154"/>
    </location>
</feature>
<evidence type="ECO:0000256" key="6">
    <source>
        <dbReference type="ARBA" id="ARBA00022771"/>
    </source>
</evidence>
<reference evidence="12" key="1">
    <citation type="submission" date="2025-08" db="UniProtKB">
        <authorList>
            <consortium name="RefSeq"/>
        </authorList>
    </citation>
    <scope>IDENTIFICATION</scope>
</reference>
<dbReference type="RefSeq" id="XP_018494172.1">
    <property type="nucleotide sequence ID" value="XM_018638656.1"/>
</dbReference>
<feature type="compositionally biased region" description="Polar residues" evidence="9">
    <location>
        <begin position="258"/>
        <end position="268"/>
    </location>
</feature>
<accession>A0AAJ7P9A6</accession>
<evidence type="ECO:0000313" key="11">
    <source>
        <dbReference type="Proteomes" id="UP000694867"/>
    </source>
</evidence>
<comment type="catalytic activity">
    <reaction evidence="1">
        <text>S-ubiquitinyl-[E2 ubiquitin-conjugating enzyme]-L-cysteine + [acceptor protein]-L-lysine = [E2 ubiquitin-conjugating enzyme]-L-cysteine + N(6)-ubiquitinyl-[acceptor protein]-L-lysine.</text>
        <dbReference type="EC" id="2.3.2.27"/>
    </reaction>
</comment>
<keyword evidence="11" id="KW-1185">Reference proteome</keyword>
<dbReference type="PROSITE" id="PS50135">
    <property type="entry name" value="ZF_ZZ_2"/>
    <property type="match status" value="1"/>
</dbReference>
<keyword evidence="4" id="KW-0808">Transferase</keyword>
<proteinExistence type="inferred from homology"/>
<dbReference type="Pfam" id="PF00569">
    <property type="entry name" value="ZZ"/>
    <property type="match status" value="1"/>
</dbReference>